<evidence type="ECO:0000313" key="8">
    <source>
        <dbReference type="Proteomes" id="UP000035337"/>
    </source>
</evidence>
<accession>A0A0G3WKL8</accession>
<reference evidence="7 8" key="1">
    <citation type="submission" date="2014-09" db="EMBL/GenBank/DDBJ databases">
        <title>Complete genome sequence of Endomicrobium proavitum.</title>
        <authorList>
            <person name="Zheng H."/>
        </authorList>
    </citation>
    <scope>NUCLEOTIDE SEQUENCE [LARGE SCALE GENOMIC DNA]</scope>
    <source>
        <strain evidence="7 8">Rsa215</strain>
    </source>
</reference>
<keyword evidence="8" id="KW-1185">Reference proteome</keyword>
<evidence type="ECO:0000256" key="3">
    <source>
        <dbReference type="ARBA" id="ARBA00023237"/>
    </source>
</evidence>
<dbReference type="PRINTS" id="PR01023">
    <property type="entry name" value="NAFLGMOTY"/>
</dbReference>
<organism evidence="7 8">
    <name type="scientific">Endomicrobium proavitum</name>
    <dbReference type="NCBI Taxonomy" id="1408281"/>
    <lineage>
        <taxon>Bacteria</taxon>
        <taxon>Pseudomonadati</taxon>
        <taxon>Elusimicrobiota</taxon>
        <taxon>Endomicrobiia</taxon>
        <taxon>Endomicrobiales</taxon>
        <taxon>Endomicrobiaceae</taxon>
        <taxon>Endomicrobium</taxon>
    </lineage>
</organism>
<evidence type="ECO:0000256" key="4">
    <source>
        <dbReference type="PROSITE-ProRule" id="PRU00473"/>
    </source>
</evidence>
<protein>
    <recommendedName>
        <fullName evidence="6">OmpA-like domain-containing protein</fullName>
    </recommendedName>
</protein>
<dbReference type="InterPro" id="IPR050330">
    <property type="entry name" value="Bact_OuterMem_StrucFunc"/>
</dbReference>
<evidence type="ECO:0000313" key="7">
    <source>
        <dbReference type="EMBL" id="AKL97999.1"/>
    </source>
</evidence>
<dbReference type="AlphaFoldDB" id="A0A0G3WKL8"/>
<dbReference type="Proteomes" id="UP000035337">
    <property type="component" value="Chromosome"/>
</dbReference>
<dbReference type="Gene3D" id="3.30.1330.60">
    <property type="entry name" value="OmpA-like domain"/>
    <property type="match status" value="1"/>
</dbReference>
<dbReference type="PATRIC" id="fig|1408281.3.peg.635"/>
<dbReference type="OrthoDB" id="9782229at2"/>
<proteinExistence type="predicted"/>
<dbReference type="InterPro" id="IPR006665">
    <property type="entry name" value="OmpA-like"/>
</dbReference>
<dbReference type="PROSITE" id="PS01068">
    <property type="entry name" value="OMPA_1"/>
    <property type="match status" value="1"/>
</dbReference>
<evidence type="ECO:0000259" key="6">
    <source>
        <dbReference type="PROSITE" id="PS51123"/>
    </source>
</evidence>
<dbReference type="Pfam" id="PF00691">
    <property type="entry name" value="OmpA"/>
    <property type="match status" value="1"/>
</dbReference>
<keyword evidence="5" id="KW-0732">Signal</keyword>
<evidence type="ECO:0000256" key="5">
    <source>
        <dbReference type="SAM" id="SignalP"/>
    </source>
</evidence>
<gene>
    <name evidence="7" type="ORF">Epro_0620</name>
</gene>
<dbReference type="SUPFAM" id="SSF103088">
    <property type="entry name" value="OmpA-like"/>
    <property type="match status" value="1"/>
</dbReference>
<sequence length="933" mass="106354">MRLKSILIAATVFLSLLAFRTSSYADLFSPYAHYNRINTDILEPGTIELKGELTFDSYFHKPGDGWIVYPDRSGLGKFMSYTPSNPATHNNKWTDTYGQTLLLNLGIKPTEWFFAEFGVEFLGDYADKFWMPINEEHRFKSLTSPFYHLNWNNARIGIKTDWIYLAYHKNYGHQGWVYEGDLFDMLPRQDNADNYLRYSGHHTPDYWQLKIKGFYGDLDVIYGEEVLQDYKKGIYVKYKNIFHSNINFFYSDHVIPYGFEDERMRNFQLNTDFTFLNTTLQVGALYRPFRLNKEYQYVEDVGIGNGLNGSKYEVKTDKTTEKDALGGSLQWQLRKKFLLDLINVGYEYRGLVAGNRQKVNASVEKSLTKYINTFLGYSYQKPLLSAMPLVYSGGGSGPVSISARGPESPFWVWWRNPITGFDNRETSALSFVFTYDPTPSTWFYNYMPNEPVEYNLNPEEDAPFSFAAKVNLAKYSGPLDRQQYWEYDGSTAWEDAYANGTNVPDRYIGSLYLLTQFIKNNTKILYDFEVGEDLATLSYPYSDTSGGSGRDPYTSSFIGYFKTSLKVDTKPYLFKVAYLKNFWGPEDWHRNFGATFDELYLAHISRDLGKWFNFGVEYVGGRKTNSALLSDPAFVDQELSNELGTFDEIRVFVKIYFDGVFKFGDRGEEGGMPFGVEFDKTAPQIALKAYPDTIYPADGGKASLEPWASDHSGIEKWSINIKDVNGNTVKHFDGEIETPEELKWDGRNERNGQICPDGEYFATLEGIDNYGNKDITEPAKIIVATRPKIANADVKETERGLVISLGAKVLFDSGKFALKSGATKTLQEVAVLLNKYPDNNIAIEGHTDWVGKVAYNQKLSEDRAKSVKNFLVKQGVAADRMQITGFGKLKPVADNNTAKGREQNRRVEIIVLNNAIVVDENQSKEVKDTVPNN</sequence>
<dbReference type="Gene3D" id="2.60.40.4070">
    <property type="match status" value="1"/>
</dbReference>
<keyword evidence="2 4" id="KW-0472">Membrane</keyword>
<dbReference type="GO" id="GO:0009279">
    <property type="term" value="C:cell outer membrane"/>
    <property type="evidence" value="ECO:0007669"/>
    <property type="project" value="UniProtKB-SubCell"/>
</dbReference>
<feature type="domain" description="OmpA-like" evidence="6">
    <location>
        <begin position="798"/>
        <end position="915"/>
    </location>
</feature>
<dbReference type="STRING" id="1408281.Epro_0620"/>
<comment type="subcellular location">
    <subcellularLocation>
        <location evidence="1">Cell outer membrane</location>
    </subcellularLocation>
</comment>
<dbReference type="PRINTS" id="PR01021">
    <property type="entry name" value="OMPADOMAIN"/>
</dbReference>
<evidence type="ECO:0000256" key="1">
    <source>
        <dbReference type="ARBA" id="ARBA00004442"/>
    </source>
</evidence>
<dbReference type="KEGG" id="epo:Epro_0620"/>
<keyword evidence="3" id="KW-0998">Cell outer membrane</keyword>
<feature type="signal peptide" evidence="5">
    <location>
        <begin position="1"/>
        <end position="25"/>
    </location>
</feature>
<dbReference type="CDD" id="cd07185">
    <property type="entry name" value="OmpA_C-like"/>
    <property type="match status" value="1"/>
</dbReference>
<dbReference type="EMBL" id="CP009498">
    <property type="protein sequence ID" value="AKL97999.1"/>
    <property type="molecule type" value="Genomic_DNA"/>
</dbReference>
<name>A0A0G3WKL8_9BACT</name>
<dbReference type="InterPro" id="IPR036737">
    <property type="entry name" value="OmpA-like_sf"/>
</dbReference>
<dbReference type="InterPro" id="IPR006690">
    <property type="entry name" value="OMPA-like_CS"/>
</dbReference>
<dbReference type="RefSeq" id="WP_052570521.1">
    <property type="nucleotide sequence ID" value="NZ_CP009498.1"/>
</dbReference>
<feature type="chain" id="PRO_5005185987" description="OmpA-like domain-containing protein" evidence="5">
    <location>
        <begin position="26"/>
        <end position="933"/>
    </location>
</feature>
<dbReference type="PANTHER" id="PTHR30329:SF21">
    <property type="entry name" value="LIPOPROTEIN YIAD-RELATED"/>
    <property type="match status" value="1"/>
</dbReference>
<dbReference type="PANTHER" id="PTHR30329">
    <property type="entry name" value="STATOR ELEMENT OF FLAGELLAR MOTOR COMPLEX"/>
    <property type="match status" value="1"/>
</dbReference>
<dbReference type="PROSITE" id="PS51123">
    <property type="entry name" value="OMPA_2"/>
    <property type="match status" value="1"/>
</dbReference>
<dbReference type="InterPro" id="IPR006664">
    <property type="entry name" value="OMP_bac"/>
</dbReference>
<evidence type="ECO:0000256" key="2">
    <source>
        <dbReference type="ARBA" id="ARBA00023136"/>
    </source>
</evidence>